<evidence type="ECO:0000313" key="3">
    <source>
        <dbReference type="Proteomes" id="UP001141552"/>
    </source>
</evidence>
<comment type="caution">
    <text evidence="2">The sequence shown here is derived from an EMBL/GenBank/DDBJ whole genome shotgun (WGS) entry which is preliminary data.</text>
</comment>
<keyword evidence="1" id="KW-0812">Transmembrane</keyword>
<evidence type="ECO:0000256" key="1">
    <source>
        <dbReference type="SAM" id="Phobius"/>
    </source>
</evidence>
<reference evidence="2" key="1">
    <citation type="submission" date="2022-02" db="EMBL/GenBank/DDBJ databases">
        <authorList>
            <person name="Henning P.M."/>
            <person name="McCubbin A.G."/>
            <person name="Shore J.S."/>
        </authorList>
    </citation>
    <scope>NUCLEOTIDE SEQUENCE</scope>
    <source>
        <strain evidence="2">F60SS</strain>
        <tissue evidence="2">Leaves</tissue>
    </source>
</reference>
<dbReference type="EMBL" id="JAKUCV010005893">
    <property type="protein sequence ID" value="KAJ4829485.1"/>
    <property type="molecule type" value="Genomic_DNA"/>
</dbReference>
<organism evidence="2 3">
    <name type="scientific">Turnera subulata</name>
    <dbReference type="NCBI Taxonomy" id="218843"/>
    <lineage>
        <taxon>Eukaryota</taxon>
        <taxon>Viridiplantae</taxon>
        <taxon>Streptophyta</taxon>
        <taxon>Embryophyta</taxon>
        <taxon>Tracheophyta</taxon>
        <taxon>Spermatophyta</taxon>
        <taxon>Magnoliopsida</taxon>
        <taxon>eudicotyledons</taxon>
        <taxon>Gunneridae</taxon>
        <taxon>Pentapetalae</taxon>
        <taxon>rosids</taxon>
        <taxon>fabids</taxon>
        <taxon>Malpighiales</taxon>
        <taxon>Passifloraceae</taxon>
        <taxon>Turnera</taxon>
    </lineage>
</organism>
<keyword evidence="1" id="KW-0472">Membrane</keyword>
<evidence type="ECO:0000313" key="2">
    <source>
        <dbReference type="EMBL" id="KAJ4829485.1"/>
    </source>
</evidence>
<sequence>FIILGLLSYSPILYLSSTLIYLSSLSSLFSIPLPINPFSLIILHNNRTKTCNVNTPIILPKIIQKSLLGSHQFVTSVICQPLPLHFNHLQSPILRHSFHFLYKRVACTFYAHLQLLIVFRVKLKS</sequence>
<dbReference type="Proteomes" id="UP001141552">
    <property type="component" value="Unassembled WGS sequence"/>
</dbReference>
<feature type="non-terminal residue" evidence="2">
    <location>
        <position position="1"/>
    </location>
</feature>
<accession>A0A9Q0J6M4</accession>
<name>A0A9Q0J6M4_9ROSI</name>
<keyword evidence="3" id="KW-1185">Reference proteome</keyword>
<keyword evidence="1" id="KW-1133">Transmembrane helix</keyword>
<dbReference type="AlphaFoldDB" id="A0A9Q0J6M4"/>
<feature type="transmembrane region" description="Helical" evidence="1">
    <location>
        <begin position="12"/>
        <end position="35"/>
    </location>
</feature>
<reference evidence="2" key="2">
    <citation type="journal article" date="2023" name="Plants (Basel)">
        <title>Annotation of the Turnera subulata (Passifloraceae) Draft Genome Reveals the S-Locus Evolved after the Divergence of Turneroideae from Passifloroideae in a Stepwise Manner.</title>
        <authorList>
            <person name="Henning P.M."/>
            <person name="Roalson E.H."/>
            <person name="Mir W."/>
            <person name="McCubbin A.G."/>
            <person name="Shore J.S."/>
        </authorList>
    </citation>
    <scope>NUCLEOTIDE SEQUENCE</scope>
    <source>
        <strain evidence="2">F60SS</strain>
    </source>
</reference>
<protein>
    <submittedName>
        <fullName evidence="2">Uncharacterized protein</fullName>
    </submittedName>
</protein>
<proteinExistence type="predicted"/>
<gene>
    <name evidence="2" type="ORF">Tsubulata_001433</name>
</gene>